<name>A0A4D9F712_9SAUR</name>
<reference evidence="1 2" key="1">
    <citation type="submission" date="2019-04" db="EMBL/GenBank/DDBJ databases">
        <title>Draft genome of the big-headed turtle Platysternon megacephalum.</title>
        <authorList>
            <person name="Gong S."/>
        </authorList>
    </citation>
    <scope>NUCLEOTIDE SEQUENCE [LARGE SCALE GENOMIC DNA]</scope>
    <source>
        <strain evidence="1">DO16091913</strain>
        <tissue evidence="1">Muscle</tissue>
    </source>
</reference>
<accession>A0A4D9F712</accession>
<comment type="caution">
    <text evidence="1">The sequence shown here is derived from an EMBL/GenBank/DDBJ whole genome shotgun (WGS) entry which is preliminary data.</text>
</comment>
<sequence>MQVTHLLQGRIRTLGCRYSEMQVEPFYGSFPALGIHLPDTHNSWAPAVDVQPGTYPTWILSSQLHWDETQLCNDSSLCGSEISVLKLGMPPIRGKLRPLSMLMDNVLPRGPFSSSSGISPEQNVPPGETLSSPVTLHSFLCKSPPGICSMLRTC</sequence>
<reference evidence="1 2" key="2">
    <citation type="submission" date="2019-04" db="EMBL/GenBank/DDBJ databases">
        <title>The genome sequence of big-headed turtle.</title>
        <authorList>
            <person name="Gong S."/>
        </authorList>
    </citation>
    <scope>NUCLEOTIDE SEQUENCE [LARGE SCALE GENOMIC DNA]</scope>
    <source>
        <strain evidence="1">DO16091913</strain>
        <tissue evidence="1">Muscle</tissue>
    </source>
</reference>
<evidence type="ECO:0000313" key="1">
    <source>
        <dbReference type="EMBL" id="TFK15212.1"/>
    </source>
</evidence>
<evidence type="ECO:0000313" key="2">
    <source>
        <dbReference type="Proteomes" id="UP000297703"/>
    </source>
</evidence>
<dbReference type="AlphaFoldDB" id="A0A4D9F712"/>
<dbReference type="Proteomes" id="UP000297703">
    <property type="component" value="Unassembled WGS sequence"/>
</dbReference>
<keyword evidence="2" id="KW-1185">Reference proteome</keyword>
<proteinExistence type="predicted"/>
<protein>
    <submittedName>
        <fullName evidence="1">Myotubularin</fullName>
    </submittedName>
</protein>
<organism evidence="1 2">
    <name type="scientific">Platysternon megacephalum</name>
    <name type="common">big-headed turtle</name>
    <dbReference type="NCBI Taxonomy" id="55544"/>
    <lineage>
        <taxon>Eukaryota</taxon>
        <taxon>Metazoa</taxon>
        <taxon>Chordata</taxon>
        <taxon>Craniata</taxon>
        <taxon>Vertebrata</taxon>
        <taxon>Euteleostomi</taxon>
        <taxon>Archelosauria</taxon>
        <taxon>Testudinata</taxon>
        <taxon>Testudines</taxon>
        <taxon>Cryptodira</taxon>
        <taxon>Durocryptodira</taxon>
        <taxon>Testudinoidea</taxon>
        <taxon>Platysternidae</taxon>
        <taxon>Platysternon</taxon>
    </lineage>
</organism>
<gene>
    <name evidence="1" type="ORF">DR999_PMT00963</name>
</gene>
<dbReference type="EMBL" id="QXTE01000005">
    <property type="protein sequence ID" value="TFK15212.1"/>
    <property type="molecule type" value="Genomic_DNA"/>
</dbReference>